<evidence type="ECO:0000256" key="5">
    <source>
        <dbReference type="ARBA" id="ARBA00022553"/>
    </source>
</evidence>
<keyword evidence="5" id="KW-0597">Phosphoprotein</keyword>
<sequence>MDELENKVIKIIGEQLGKDEADIKLESNFVDDLEADSLDTVELVMALEEEFGIDIPDDAAEQIATVQSAVDYIKGAQAG</sequence>
<evidence type="ECO:0000259" key="9">
    <source>
        <dbReference type="PROSITE" id="PS50075"/>
    </source>
</evidence>
<organism evidence="10">
    <name type="scientific">marine metagenome</name>
    <dbReference type="NCBI Taxonomy" id="408172"/>
    <lineage>
        <taxon>unclassified sequences</taxon>
        <taxon>metagenomes</taxon>
        <taxon>ecological metagenomes</taxon>
    </lineage>
</organism>
<keyword evidence="7" id="KW-0443">Lipid metabolism</keyword>
<accession>A0A382JEK7</accession>
<evidence type="ECO:0000256" key="4">
    <source>
        <dbReference type="ARBA" id="ARBA00022516"/>
    </source>
</evidence>
<evidence type="ECO:0000256" key="2">
    <source>
        <dbReference type="ARBA" id="ARBA00010930"/>
    </source>
</evidence>
<dbReference type="Gene3D" id="1.10.1200.10">
    <property type="entry name" value="ACP-like"/>
    <property type="match status" value="1"/>
</dbReference>
<evidence type="ECO:0000256" key="6">
    <source>
        <dbReference type="ARBA" id="ARBA00022832"/>
    </source>
</evidence>
<dbReference type="PANTHER" id="PTHR20863">
    <property type="entry name" value="ACYL CARRIER PROTEIN"/>
    <property type="match status" value="1"/>
</dbReference>
<dbReference type="InterPro" id="IPR003231">
    <property type="entry name" value="ACP"/>
</dbReference>
<dbReference type="HAMAP" id="MF_01217">
    <property type="entry name" value="Acyl_carrier"/>
    <property type="match status" value="1"/>
</dbReference>
<dbReference type="PROSITE" id="PS50075">
    <property type="entry name" value="CARRIER"/>
    <property type="match status" value="1"/>
</dbReference>
<evidence type="ECO:0000313" key="10">
    <source>
        <dbReference type="EMBL" id="SVC09792.1"/>
    </source>
</evidence>
<dbReference type="InterPro" id="IPR036736">
    <property type="entry name" value="ACP-like_sf"/>
</dbReference>
<feature type="domain" description="Carrier" evidence="9">
    <location>
        <begin position="2"/>
        <end position="77"/>
    </location>
</feature>
<evidence type="ECO:0000256" key="3">
    <source>
        <dbReference type="ARBA" id="ARBA00022450"/>
    </source>
</evidence>
<keyword evidence="4" id="KW-0444">Lipid biosynthesis</keyword>
<dbReference type="NCBIfam" id="TIGR00517">
    <property type="entry name" value="acyl_carrier"/>
    <property type="match status" value="1"/>
</dbReference>
<proteinExistence type="inferred from homology"/>
<evidence type="ECO:0000256" key="7">
    <source>
        <dbReference type="ARBA" id="ARBA00023098"/>
    </source>
</evidence>
<dbReference type="GO" id="GO:0000036">
    <property type="term" value="F:acyl carrier activity"/>
    <property type="evidence" value="ECO:0007669"/>
    <property type="project" value="TreeGrafter"/>
</dbReference>
<dbReference type="AlphaFoldDB" id="A0A382JEK7"/>
<dbReference type="InterPro" id="IPR009081">
    <property type="entry name" value="PP-bd_ACP"/>
</dbReference>
<dbReference type="EMBL" id="UINC01073422">
    <property type="protein sequence ID" value="SVC09792.1"/>
    <property type="molecule type" value="Genomic_DNA"/>
</dbReference>
<dbReference type="FunFam" id="1.10.1200.10:FF:000003">
    <property type="entry name" value="Acyl carrier protein"/>
    <property type="match status" value="1"/>
</dbReference>
<name>A0A382JEK7_9ZZZZ</name>
<evidence type="ECO:0000256" key="1">
    <source>
        <dbReference type="ARBA" id="ARBA00005194"/>
    </source>
</evidence>
<keyword evidence="3" id="KW-0596">Phosphopantetheine</keyword>
<keyword evidence="6" id="KW-0276">Fatty acid metabolism</keyword>
<evidence type="ECO:0000256" key="8">
    <source>
        <dbReference type="ARBA" id="ARBA00023160"/>
    </source>
</evidence>
<comment type="similarity">
    <text evidence="2">Belongs to the acyl carrier protein (ACP) family.</text>
</comment>
<dbReference type="SUPFAM" id="SSF47336">
    <property type="entry name" value="ACP-like"/>
    <property type="match status" value="1"/>
</dbReference>
<dbReference type="PANTHER" id="PTHR20863:SF76">
    <property type="entry name" value="CARRIER DOMAIN-CONTAINING PROTEIN"/>
    <property type="match status" value="1"/>
</dbReference>
<protein>
    <recommendedName>
        <fullName evidence="9">Carrier domain-containing protein</fullName>
    </recommendedName>
</protein>
<keyword evidence="8" id="KW-0275">Fatty acid biosynthesis</keyword>
<gene>
    <name evidence="10" type="ORF">METZ01_LOCUS262646</name>
</gene>
<comment type="pathway">
    <text evidence="1">Lipid metabolism; fatty acid biosynthesis.</text>
</comment>
<dbReference type="NCBIfam" id="NF002150">
    <property type="entry name" value="PRK00982.1-4"/>
    <property type="match status" value="1"/>
</dbReference>
<dbReference type="NCBIfam" id="NF002149">
    <property type="entry name" value="PRK00982.1-3"/>
    <property type="match status" value="1"/>
</dbReference>
<dbReference type="NCBIfam" id="NF002148">
    <property type="entry name" value="PRK00982.1-2"/>
    <property type="match status" value="1"/>
</dbReference>
<dbReference type="Pfam" id="PF00550">
    <property type="entry name" value="PP-binding"/>
    <property type="match status" value="1"/>
</dbReference>
<reference evidence="10" key="1">
    <citation type="submission" date="2018-05" db="EMBL/GenBank/DDBJ databases">
        <authorList>
            <person name="Lanie J.A."/>
            <person name="Ng W.-L."/>
            <person name="Kazmierczak K.M."/>
            <person name="Andrzejewski T.M."/>
            <person name="Davidsen T.M."/>
            <person name="Wayne K.J."/>
            <person name="Tettelin H."/>
            <person name="Glass J.I."/>
            <person name="Rusch D."/>
            <person name="Podicherti R."/>
            <person name="Tsui H.-C.T."/>
            <person name="Winkler M.E."/>
        </authorList>
    </citation>
    <scope>NUCLEOTIDE SEQUENCE</scope>
</reference>
<dbReference type="GO" id="GO:0000035">
    <property type="term" value="F:acyl binding"/>
    <property type="evidence" value="ECO:0007669"/>
    <property type="project" value="TreeGrafter"/>
</dbReference>
<dbReference type="GO" id="GO:0005739">
    <property type="term" value="C:mitochondrion"/>
    <property type="evidence" value="ECO:0007669"/>
    <property type="project" value="UniProtKB-ARBA"/>
</dbReference>
<dbReference type="NCBIfam" id="NF002151">
    <property type="entry name" value="PRK00982.1-5"/>
    <property type="match status" value="1"/>
</dbReference>